<name>A0A8D8XGR6_9HEMI</name>
<dbReference type="EMBL" id="HBUF01317841">
    <property type="protein sequence ID" value="CAG6694369.1"/>
    <property type="molecule type" value="Transcribed_RNA"/>
</dbReference>
<reference evidence="1" key="1">
    <citation type="submission" date="2021-05" db="EMBL/GenBank/DDBJ databases">
        <authorList>
            <person name="Alioto T."/>
            <person name="Alioto T."/>
            <person name="Gomez Garrido J."/>
        </authorList>
    </citation>
    <scope>NUCLEOTIDE SEQUENCE</scope>
</reference>
<accession>A0A8D8XGR6</accession>
<evidence type="ECO:0000313" key="1">
    <source>
        <dbReference type="EMBL" id="CAG6694369.1"/>
    </source>
</evidence>
<sequence length="135" mass="15981">MLCFLGTLTNETTSRLDAFELWLYRRILRIPWTQKVTNIEVLQRMKKSRELVNIVKCRKLQYLGHIMRNPVRYELLQLILQGKIDSKRQPGRRRISWLANLRAWFGKTSTQLFRIATNKIIIARMIANVRSGQAP</sequence>
<organism evidence="1">
    <name type="scientific">Cacopsylla melanoneura</name>
    <dbReference type="NCBI Taxonomy" id="428564"/>
    <lineage>
        <taxon>Eukaryota</taxon>
        <taxon>Metazoa</taxon>
        <taxon>Ecdysozoa</taxon>
        <taxon>Arthropoda</taxon>
        <taxon>Hexapoda</taxon>
        <taxon>Insecta</taxon>
        <taxon>Pterygota</taxon>
        <taxon>Neoptera</taxon>
        <taxon>Paraneoptera</taxon>
        <taxon>Hemiptera</taxon>
        <taxon>Sternorrhyncha</taxon>
        <taxon>Psylloidea</taxon>
        <taxon>Psyllidae</taxon>
        <taxon>Psyllinae</taxon>
        <taxon>Cacopsylla</taxon>
    </lineage>
</organism>
<protein>
    <submittedName>
        <fullName evidence="1">Uncharacterized protein</fullName>
    </submittedName>
</protein>
<dbReference type="AlphaFoldDB" id="A0A8D8XGR6"/>
<proteinExistence type="predicted"/>